<feature type="domain" description="Rad50/SbcC-type AAA" evidence="5">
    <location>
        <begin position="5"/>
        <end position="202"/>
    </location>
</feature>
<comment type="subunit">
    <text evidence="2">Heterodimer of SbcC and SbcD.</text>
</comment>
<dbReference type="SUPFAM" id="SSF52540">
    <property type="entry name" value="P-loop containing nucleoside triphosphate hydrolases"/>
    <property type="match status" value="1"/>
</dbReference>
<accession>A0ABX8YFL8</accession>
<dbReference type="InterPro" id="IPR038729">
    <property type="entry name" value="Rad50/SbcC_AAA"/>
</dbReference>
<comment type="similarity">
    <text evidence="1">Belongs to the SMC family. SbcC subfamily.</text>
</comment>
<keyword evidence="4" id="KW-0175">Coiled coil</keyword>
<dbReference type="PANTHER" id="PTHR32114:SF2">
    <property type="entry name" value="ABC TRANSPORTER ABCH.3"/>
    <property type="match status" value="1"/>
</dbReference>
<dbReference type="GeneID" id="97141467"/>
<reference evidence="6 7" key="1">
    <citation type="submission" date="2021-08" db="EMBL/GenBank/DDBJ databases">
        <title>Complete genome sequence of the strain Aneurinibacillus thermoaerophilus CCM 8960.</title>
        <authorList>
            <person name="Musilova J."/>
            <person name="Kourilova X."/>
            <person name="Pernicova I."/>
            <person name="Bezdicek M."/>
            <person name="Lengerova M."/>
            <person name="Obruca S."/>
            <person name="Sedlar K."/>
        </authorList>
    </citation>
    <scope>NUCLEOTIDE SEQUENCE [LARGE SCALE GENOMIC DNA]</scope>
    <source>
        <strain evidence="6 7">CCM 8960</strain>
    </source>
</reference>
<dbReference type="RefSeq" id="WP_220560516.1">
    <property type="nucleotide sequence ID" value="NZ_CP080764.1"/>
</dbReference>
<evidence type="ECO:0000256" key="3">
    <source>
        <dbReference type="ARBA" id="ARBA00013368"/>
    </source>
</evidence>
<feature type="coiled-coil region" evidence="4">
    <location>
        <begin position="396"/>
        <end position="502"/>
    </location>
</feature>
<dbReference type="Pfam" id="PF13476">
    <property type="entry name" value="AAA_23"/>
    <property type="match status" value="1"/>
</dbReference>
<evidence type="ECO:0000259" key="5">
    <source>
        <dbReference type="Pfam" id="PF13476"/>
    </source>
</evidence>
<organism evidence="6 7">
    <name type="scientific">Aneurinibacillus thermoaerophilus</name>
    <dbReference type="NCBI Taxonomy" id="143495"/>
    <lineage>
        <taxon>Bacteria</taxon>
        <taxon>Bacillati</taxon>
        <taxon>Bacillota</taxon>
        <taxon>Bacilli</taxon>
        <taxon>Bacillales</taxon>
        <taxon>Paenibacillaceae</taxon>
        <taxon>Aneurinibacillus group</taxon>
        <taxon>Aneurinibacillus</taxon>
    </lineage>
</organism>
<evidence type="ECO:0000256" key="1">
    <source>
        <dbReference type="ARBA" id="ARBA00006930"/>
    </source>
</evidence>
<feature type="coiled-coil region" evidence="4">
    <location>
        <begin position="545"/>
        <end position="856"/>
    </location>
</feature>
<dbReference type="Gene3D" id="3.40.50.300">
    <property type="entry name" value="P-loop containing nucleotide triphosphate hydrolases"/>
    <property type="match status" value="2"/>
</dbReference>
<dbReference type="Proteomes" id="UP000826616">
    <property type="component" value="Chromosome"/>
</dbReference>
<proteinExistence type="inferred from homology"/>
<dbReference type="InterPro" id="IPR027417">
    <property type="entry name" value="P-loop_NTPase"/>
</dbReference>
<evidence type="ECO:0000256" key="4">
    <source>
        <dbReference type="SAM" id="Coils"/>
    </source>
</evidence>
<evidence type="ECO:0000256" key="2">
    <source>
        <dbReference type="ARBA" id="ARBA00011322"/>
    </source>
</evidence>
<gene>
    <name evidence="6" type="ORF">K3F53_08805</name>
</gene>
<keyword evidence="7" id="KW-1185">Reference proteome</keyword>
<evidence type="ECO:0000313" key="6">
    <source>
        <dbReference type="EMBL" id="QYY44257.1"/>
    </source>
</evidence>
<sequence length="1031" mass="118878">MRPIKVTMTAFGPYKHKETIDFTELGEHRLFVISGNTGAGKTTIFDAICFALYGEASGEERNDAKFLRSHFAADDVHTSVELIFELRGRTYRVFRQLGHVKAGNKTATGAQIELYEVTGDGEVPCVDRFTVSDVNQKIESLLGLTKHQFSQIVMLPQGEFRKLLTSETENKEEILRRIFKTEPYQAVEDALNRRRKEADRRVVEAWKEQEKFISQISAFLPEREGALLFVALEQETRNIHQIMTGLAEEYAYHDTQAMIHKARLAQVEEAYRTKNETYHRARNINERFAELDRKRAAAEELENKTEVMERMEARLLCAERAGRIEAHEEHWMSAQREEAEKERELARAREAEAWAKERLAQVKRTYEQEEAREPERQTVAREVERMREMLSVVEALSQKEGKLRERKQKLVQLEESLVEAVRRQEAAKEQKAALLAEIKELEGKVVALARKRERLAEMRLQFRAVDKYMECERSLSALKREVEAKRAACTAAGQEYEALERRWIEGQASLLALHLRDGEPCPVCGSAEHPKKAGSYGHIPTKEQLQEAKKARDETEKALRAAEARLNAGQESLKGYAEEMASYGFDPYEVRDVHAGLVREGQKLRAEVETLERDEMKLAERRQEYERLEAQWERQAEQNSRLERELQEMRIAYERERAAYETQLVSVPEPLRSLDILRKHYQEAVQRKEEAEVKWKRTQEQYRHASEQALKASSNVQHAQKLLAEAAARNTQAEQRFAEARFEAGFMTVEAYREAKLPAPERERMKKELERFAAEKTAVMAQLKELERELAGKERFDTQALLRELECLKAECNEARDAHRAALNCRDKAHELAEHIAKANERVKAVEEERACIADLYDVVRGENRYKISFERYLQIEFLEKIIQMANERLYNLSNGQFQLRRSDRLEKRGRQSGLGLDVYDGYTGYTRDVKTLSGGEKFNASLCLALGMADVIQAYQGGISIETMFIDEGFGSLDDESLHKAIDTLIELQSSGRMIGVISHVQELKSAIPATLEVQKTKEGYSRTKFVLRE</sequence>
<evidence type="ECO:0000313" key="7">
    <source>
        <dbReference type="Proteomes" id="UP000826616"/>
    </source>
</evidence>
<dbReference type="PANTHER" id="PTHR32114">
    <property type="entry name" value="ABC TRANSPORTER ABCH.3"/>
    <property type="match status" value="1"/>
</dbReference>
<dbReference type="EMBL" id="CP080764">
    <property type="protein sequence ID" value="QYY44257.1"/>
    <property type="molecule type" value="Genomic_DNA"/>
</dbReference>
<protein>
    <recommendedName>
        <fullName evidence="3">Nuclease SbcCD subunit C</fullName>
    </recommendedName>
</protein>
<name>A0ABX8YFL8_ANETH</name>
<feature type="coiled-coil region" evidence="4">
    <location>
        <begin position="281"/>
        <end position="351"/>
    </location>
</feature>
<dbReference type="Pfam" id="PF13558">
    <property type="entry name" value="SbcC_Walker_B"/>
    <property type="match status" value="1"/>
</dbReference>